<protein>
    <recommendedName>
        <fullName evidence="4">RNase H type-1 domain-containing protein</fullName>
    </recommendedName>
</protein>
<organism evidence="2 3">
    <name type="scientific">Cardamine amara subsp. amara</name>
    <dbReference type="NCBI Taxonomy" id="228776"/>
    <lineage>
        <taxon>Eukaryota</taxon>
        <taxon>Viridiplantae</taxon>
        <taxon>Streptophyta</taxon>
        <taxon>Embryophyta</taxon>
        <taxon>Tracheophyta</taxon>
        <taxon>Spermatophyta</taxon>
        <taxon>Magnoliopsida</taxon>
        <taxon>eudicotyledons</taxon>
        <taxon>Gunneridae</taxon>
        <taxon>Pentapetalae</taxon>
        <taxon>rosids</taxon>
        <taxon>malvids</taxon>
        <taxon>Brassicales</taxon>
        <taxon>Brassicaceae</taxon>
        <taxon>Cardamineae</taxon>
        <taxon>Cardamine</taxon>
    </lineage>
</organism>
<name>A0ABD1BLD5_CARAN</name>
<dbReference type="AlphaFoldDB" id="A0ABD1BLD5"/>
<keyword evidence="3" id="KW-1185">Reference proteome</keyword>
<reference evidence="2 3" key="1">
    <citation type="submission" date="2024-04" db="EMBL/GenBank/DDBJ databases">
        <title>Genome assembly C_amara_ONT_v2.</title>
        <authorList>
            <person name="Yant L."/>
            <person name="Moore C."/>
            <person name="Slenker M."/>
        </authorList>
    </citation>
    <scope>NUCLEOTIDE SEQUENCE [LARGE SCALE GENOMIC DNA]</scope>
    <source>
        <tissue evidence="2">Leaf</tissue>
    </source>
</reference>
<dbReference type="EMBL" id="JBANAX010000233">
    <property type="protein sequence ID" value="KAL1217958.1"/>
    <property type="molecule type" value="Genomic_DNA"/>
</dbReference>
<accession>A0ABD1BLD5</accession>
<evidence type="ECO:0000256" key="1">
    <source>
        <dbReference type="SAM" id="MobiDB-lite"/>
    </source>
</evidence>
<proteinExistence type="predicted"/>
<feature type="region of interest" description="Disordered" evidence="1">
    <location>
        <begin position="83"/>
        <end position="105"/>
    </location>
</feature>
<gene>
    <name evidence="2" type="ORF">V5N11_001849</name>
</gene>
<evidence type="ECO:0000313" key="3">
    <source>
        <dbReference type="Proteomes" id="UP001558713"/>
    </source>
</evidence>
<sequence length="148" mass="16805">MSIWRISNTRVSSAQVAENSLEENVRFLLTRYDSGASKEIQHLPFWLCWQIWKACNYLIFNKVIREPHEVVTKAQDDVQEWLQASSSSPTHTNSDTSGTHTLPRWELPPSDHVMISVDGSFRMMNNSVGTGLLYGTIRTPTNLLVVQG</sequence>
<dbReference type="Proteomes" id="UP001558713">
    <property type="component" value="Unassembled WGS sequence"/>
</dbReference>
<evidence type="ECO:0008006" key="4">
    <source>
        <dbReference type="Google" id="ProtNLM"/>
    </source>
</evidence>
<feature type="compositionally biased region" description="Polar residues" evidence="1">
    <location>
        <begin position="83"/>
        <end position="100"/>
    </location>
</feature>
<comment type="caution">
    <text evidence="2">The sequence shown here is derived from an EMBL/GenBank/DDBJ whole genome shotgun (WGS) entry which is preliminary data.</text>
</comment>
<evidence type="ECO:0000313" key="2">
    <source>
        <dbReference type="EMBL" id="KAL1217958.1"/>
    </source>
</evidence>